<evidence type="ECO:0000256" key="5">
    <source>
        <dbReference type="ARBA" id="ARBA00022643"/>
    </source>
</evidence>
<dbReference type="InterPro" id="IPR003097">
    <property type="entry name" value="CysJ-like_FAD-binding"/>
</dbReference>
<evidence type="ECO:0000256" key="9">
    <source>
        <dbReference type="ARBA" id="ARBA00023002"/>
    </source>
</evidence>
<dbReference type="PROSITE" id="PS50902">
    <property type="entry name" value="FLAVODOXIN_LIKE"/>
    <property type="match status" value="1"/>
</dbReference>
<dbReference type="EMBL" id="BANX01000039">
    <property type="protein sequence ID" value="GAC70698.1"/>
    <property type="molecule type" value="Genomic_DNA"/>
</dbReference>
<keyword evidence="2" id="KW-0813">Transport</keyword>
<keyword evidence="5 12" id="KW-0288">FMN</keyword>
<feature type="domain" description="Flavodoxin-like" evidence="14">
    <location>
        <begin position="56"/>
        <end position="194"/>
    </location>
</feature>
<dbReference type="Gene3D" id="2.40.30.10">
    <property type="entry name" value="Translation factors"/>
    <property type="match status" value="1"/>
</dbReference>
<dbReference type="InterPro" id="IPR039261">
    <property type="entry name" value="FNR_nucleotide-bd"/>
</dbReference>
<feature type="binding site" evidence="12">
    <location>
        <position position="579"/>
    </location>
    <ligand>
        <name>NADP(+)</name>
        <dbReference type="ChEBI" id="CHEBI:58349"/>
    </ligand>
</feature>
<comment type="catalytic activity">
    <reaction evidence="11">
        <text>hydrogen sulfide + 3 NADP(+) + 3 H2O = sulfite + 3 NADPH + 4 H(+)</text>
        <dbReference type="Rhea" id="RHEA:13801"/>
        <dbReference type="ChEBI" id="CHEBI:15377"/>
        <dbReference type="ChEBI" id="CHEBI:15378"/>
        <dbReference type="ChEBI" id="CHEBI:17359"/>
        <dbReference type="ChEBI" id="CHEBI:29919"/>
        <dbReference type="ChEBI" id="CHEBI:57783"/>
        <dbReference type="ChEBI" id="CHEBI:58349"/>
        <dbReference type="EC" id="1.8.1.2"/>
    </reaction>
</comment>
<dbReference type="Proteomes" id="UP000011666">
    <property type="component" value="Unassembled WGS sequence"/>
</dbReference>
<accession>M0QQ40</accession>
<evidence type="ECO:0000256" key="13">
    <source>
        <dbReference type="SAM" id="MobiDB-lite"/>
    </source>
</evidence>
<dbReference type="Gene3D" id="1.20.990.10">
    <property type="entry name" value="NADPH-cytochrome p450 Reductase, Chain A, domain 3"/>
    <property type="match status" value="1"/>
</dbReference>
<dbReference type="GO" id="GO:0019344">
    <property type="term" value="P:cysteine biosynthetic process"/>
    <property type="evidence" value="ECO:0007669"/>
    <property type="project" value="UniProtKB-KW"/>
</dbReference>
<evidence type="ECO:0000313" key="17">
    <source>
        <dbReference type="Proteomes" id="UP000011666"/>
    </source>
</evidence>
<dbReference type="STRING" id="1223545.GS4_39_00290"/>
<dbReference type="Pfam" id="PF00667">
    <property type="entry name" value="FAD_binding_1"/>
    <property type="match status" value="1"/>
</dbReference>
<feature type="region of interest" description="Disordered" evidence="13">
    <location>
        <begin position="201"/>
        <end position="250"/>
    </location>
</feature>
<dbReference type="NCBIfam" id="NF004859">
    <property type="entry name" value="PRK06214.1"/>
    <property type="match status" value="1"/>
</dbReference>
<evidence type="ECO:0000256" key="4">
    <source>
        <dbReference type="ARBA" id="ARBA00022630"/>
    </source>
</evidence>
<feature type="binding site" evidence="12">
    <location>
        <begin position="438"/>
        <end position="441"/>
    </location>
    <ligand>
        <name>FAD</name>
        <dbReference type="ChEBI" id="CHEBI:57692"/>
    </ligand>
</feature>
<dbReference type="PANTHER" id="PTHR19384">
    <property type="entry name" value="NITRIC OXIDE SYNTHASE-RELATED"/>
    <property type="match status" value="1"/>
</dbReference>
<dbReference type="Pfam" id="PF00175">
    <property type="entry name" value="NAD_binding_1"/>
    <property type="match status" value="1"/>
</dbReference>
<dbReference type="Gene3D" id="3.40.50.80">
    <property type="entry name" value="Nucleotide-binding domain of ferredoxin-NADP reductase (FNR) module"/>
    <property type="match status" value="1"/>
</dbReference>
<dbReference type="PANTHER" id="PTHR19384:SF128">
    <property type="entry name" value="NADPH OXIDOREDUCTASE A"/>
    <property type="match status" value="1"/>
</dbReference>
<evidence type="ECO:0000256" key="1">
    <source>
        <dbReference type="ARBA" id="ARBA00012604"/>
    </source>
</evidence>
<dbReference type="InterPro" id="IPR001094">
    <property type="entry name" value="Flavdoxin-like"/>
</dbReference>
<evidence type="ECO:0000256" key="3">
    <source>
        <dbReference type="ARBA" id="ARBA00022605"/>
    </source>
</evidence>
<dbReference type="EC" id="1.8.1.2" evidence="1"/>
<feature type="binding site" evidence="12">
    <location>
        <begin position="405"/>
        <end position="408"/>
    </location>
    <ligand>
        <name>FAD</name>
        <dbReference type="ChEBI" id="CHEBI:57692"/>
    </ligand>
</feature>
<keyword evidence="4" id="KW-0285">Flavoprotein</keyword>
<keyword evidence="3" id="KW-0028">Amino-acid biosynthesis</keyword>
<evidence type="ECO:0000256" key="12">
    <source>
        <dbReference type="PIRSR" id="PIRSR000207-1"/>
    </source>
</evidence>
<keyword evidence="17" id="KW-1185">Reference proteome</keyword>
<comment type="cofactor">
    <cofactor evidence="12">
        <name>FMN</name>
        <dbReference type="ChEBI" id="CHEBI:58210"/>
    </cofactor>
    <text evidence="12">Binds 1 FMN per subunit.</text>
</comment>
<dbReference type="InterPro" id="IPR008254">
    <property type="entry name" value="Flavodoxin/NO_synth"/>
</dbReference>
<dbReference type="AlphaFoldDB" id="M0QQ40"/>
<dbReference type="Gene3D" id="3.40.50.360">
    <property type="match status" value="1"/>
</dbReference>
<feature type="binding site" evidence="12">
    <location>
        <begin position="423"/>
        <end position="425"/>
    </location>
    <ligand>
        <name>FAD</name>
        <dbReference type="ChEBI" id="CHEBI:57692"/>
    </ligand>
</feature>
<dbReference type="FunFam" id="3.40.50.80:FF:000001">
    <property type="entry name" value="NADPH--cytochrome P450 reductase 1"/>
    <property type="match status" value="1"/>
</dbReference>
<evidence type="ECO:0000256" key="10">
    <source>
        <dbReference type="ARBA" id="ARBA00023192"/>
    </source>
</evidence>
<dbReference type="eggNOG" id="COG0369">
    <property type="taxonomic scope" value="Bacteria"/>
</dbReference>
<name>M0QQ40_9ACTN</name>
<dbReference type="Pfam" id="PF00258">
    <property type="entry name" value="Flavodoxin_1"/>
    <property type="match status" value="1"/>
</dbReference>
<dbReference type="SUPFAM" id="SSF52218">
    <property type="entry name" value="Flavoproteins"/>
    <property type="match status" value="1"/>
</dbReference>
<dbReference type="PRINTS" id="PR00371">
    <property type="entry name" value="FPNCR"/>
</dbReference>
<feature type="binding site" evidence="12">
    <location>
        <begin position="537"/>
        <end position="538"/>
    </location>
    <ligand>
        <name>NADP(+)</name>
        <dbReference type="ChEBI" id="CHEBI:58349"/>
    </ligand>
</feature>
<comment type="cofactor">
    <cofactor evidence="12">
        <name>FAD</name>
        <dbReference type="ChEBI" id="CHEBI:57692"/>
    </cofactor>
    <text evidence="12">Binds 1 FAD per subunit.</text>
</comment>
<evidence type="ECO:0000256" key="11">
    <source>
        <dbReference type="ARBA" id="ARBA00052219"/>
    </source>
</evidence>
<dbReference type="PRINTS" id="PR00369">
    <property type="entry name" value="FLAVODOXIN"/>
</dbReference>
<dbReference type="PIRSF" id="PIRSF000207">
    <property type="entry name" value="SiR-FP_CysJ"/>
    <property type="match status" value="1"/>
</dbReference>
<evidence type="ECO:0000256" key="2">
    <source>
        <dbReference type="ARBA" id="ARBA00022448"/>
    </source>
</evidence>
<reference evidence="16 17" key="1">
    <citation type="submission" date="2013-01" db="EMBL/GenBank/DDBJ databases">
        <title>Whole genome shotgun sequence of Gordonia soli NBRC 108243.</title>
        <authorList>
            <person name="Isaki-Nakamura S."/>
            <person name="Hosoyama A."/>
            <person name="Tsuchikane K."/>
            <person name="Ando Y."/>
            <person name="Baba S."/>
            <person name="Ohji S."/>
            <person name="Hamada M."/>
            <person name="Tamura T."/>
            <person name="Yamazoe A."/>
            <person name="Yamazaki S."/>
            <person name="Fujita N."/>
        </authorList>
    </citation>
    <scope>NUCLEOTIDE SEQUENCE [LARGE SCALE GENOMIC DNA]</scope>
    <source>
        <strain evidence="16 17">NBRC 108243</strain>
    </source>
</reference>
<dbReference type="RefSeq" id="WP_007624936.1">
    <property type="nucleotide sequence ID" value="NZ_BANX01000039.1"/>
</dbReference>
<evidence type="ECO:0000259" key="14">
    <source>
        <dbReference type="PROSITE" id="PS50902"/>
    </source>
</evidence>
<comment type="caution">
    <text evidence="16">The sequence shown here is derived from an EMBL/GenBank/DDBJ whole genome shotgun (WGS) entry which is preliminary data.</text>
</comment>
<dbReference type="SUPFAM" id="SSF63380">
    <property type="entry name" value="Riboflavin synthase domain-like"/>
    <property type="match status" value="1"/>
</dbReference>
<keyword evidence="6 12" id="KW-0274">FAD</keyword>
<keyword evidence="7 12" id="KW-0521">NADP</keyword>
<dbReference type="InterPro" id="IPR001433">
    <property type="entry name" value="OxRdtase_FAD/NAD-bd"/>
</dbReference>
<proteinExistence type="predicted"/>
<gene>
    <name evidence="16" type="primary">cysJ</name>
    <name evidence="16" type="ORF">GS4_39_00290</name>
</gene>
<sequence>MQLPYIPSDVPFTGDQKAWLAGFLAGLNTRIAMPAGGPGSAGPAAADDAAPAGVALQIAYGSQTGTAELLTEQAEALAREAGFVPATCALDDLTTDALSAVRRLLIITSTYGEGDMPDNAELFWQALASHDAPRLEGLYYGVLALGDSGYDGFCQAGKNIDARLAELGATRVLDRVDCDVEYEEPAEAWLSDSIPALAAVDGPPAPEAAPHKASAVGGDGSVGEPASDAPAADAAPKKTKARTKSKWTRKSPYRATIATNRLLSGENSAKEVRHLEISLGDSGIEYLPGDGIGITPVNDPDLVERIITRLGADPESVIADRKGERTLRSALTHEYEIRTPSKYLVDYIAERSEDPELKHLTANGDREAIDAWLWGRDVLDLLDLDPTLTITAEELIAELRPLQHRVYSISSSPAAHDGSVHITMAAVRYRSGDRMRGGVCSTYLADRRSEGEEVDVFISANNSFRPPADDASAIMIGPGTGIAPFRSFLHERSSRGATGRNWLFFGDQHRESDFIYADEVEQFRSDGVLTRLDVAFSRDQSHKVYVQDRMREQGAELWAWLEGGASVYVCGDATRMARDVDLALHEIVAEHGGLDENGAQDYVNGLRREKRYLRDVY</sequence>
<dbReference type="GO" id="GO:0004783">
    <property type="term" value="F:sulfite reductase (NADPH) activity"/>
    <property type="evidence" value="ECO:0007669"/>
    <property type="project" value="UniProtKB-EC"/>
</dbReference>
<feature type="domain" description="FAD-binding FR-type" evidence="15">
    <location>
        <begin position="250"/>
        <end position="467"/>
    </location>
</feature>
<feature type="binding site" evidence="12">
    <location>
        <position position="617"/>
    </location>
    <ligand>
        <name>FAD</name>
        <dbReference type="ChEBI" id="CHEBI:57692"/>
    </ligand>
</feature>
<keyword evidence="10" id="KW-0198">Cysteine biosynthesis</keyword>
<feature type="binding site" evidence="12">
    <location>
        <begin position="145"/>
        <end position="154"/>
    </location>
    <ligand>
        <name>FMN</name>
        <dbReference type="ChEBI" id="CHEBI:58210"/>
    </ligand>
</feature>
<dbReference type="OrthoDB" id="7376058at2"/>
<feature type="binding site" evidence="12">
    <location>
        <begin position="543"/>
        <end position="547"/>
    </location>
    <ligand>
        <name>NADP(+)</name>
        <dbReference type="ChEBI" id="CHEBI:58349"/>
    </ligand>
</feature>
<dbReference type="InterPro" id="IPR001709">
    <property type="entry name" value="Flavoprot_Pyr_Nucl_cyt_Rdtase"/>
</dbReference>
<evidence type="ECO:0000313" key="16">
    <source>
        <dbReference type="EMBL" id="GAC70698.1"/>
    </source>
</evidence>
<dbReference type="GO" id="GO:0050660">
    <property type="term" value="F:flavin adenine dinucleotide binding"/>
    <property type="evidence" value="ECO:0007669"/>
    <property type="project" value="InterPro"/>
</dbReference>
<feature type="binding site" evidence="12">
    <location>
        <position position="429"/>
    </location>
    <ligand>
        <name>FAD</name>
        <dbReference type="ChEBI" id="CHEBI:57692"/>
    </ligand>
</feature>
<dbReference type="InterPro" id="IPR017938">
    <property type="entry name" value="Riboflavin_synthase-like_b-brl"/>
</dbReference>
<dbReference type="InterPro" id="IPR010199">
    <property type="entry name" value="CysJ"/>
</dbReference>
<feature type="compositionally biased region" description="Basic residues" evidence="13">
    <location>
        <begin position="237"/>
        <end position="250"/>
    </location>
</feature>
<evidence type="ECO:0000256" key="6">
    <source>
        <dbReference type="ARBA" id="ARBA00022827"/>
    </source>
</evidence>
<keyword evidence="8" id="KW-0249">Electron transport</keyword>
<dbReference type="PROSITE" id="PS51384">
    <property type="entry name" value="FAD_FR"/>
    <property type="match status" value="1"/>
</dbReference>
<evidence type="ECO:0000256" key="8">
    <source>
        <dbReference type="ARBA" id="ARBA00022982"/>
    </source>
</evidence>
<evidence type="ECO:0000256" key="7">
    <source>
        <dbReference type="ARBA" id="ARBA00022857"/>
    </source>
</evidence>
<feature type="binding site" evidence="12">
    <location>
        <begin position="109"/>
        <end position="112"/>
    </location>
    <ligand>
        <name>FMN</name>
        <dbReference type="ChEBI" id="CHEBI:58210"/>
    </ligand>
</feature>
<dbReference type="GO" id="GO:0010181">
    <property type="term" value="F:FMN binding"/>
    <property type="evidence" value="ECO:0007669"/>
    <property type="project" value="InterPro"/>
</dbReference>
<dbReference type="InterPro" id="IPR029039">
    <property type="entry name" value="Flavoprotein-like_sf"/>
</dbReference>
<dbReference type="InterPro" id="IPR017927">
    <property type="entry name" value="FAD-bd_FR_type"/>
</dbReference>
<dbReference type="GO" id="GO:0005829">
    <property type="term" value="C:cytosol"/>
    <property type="evidence" value="ECO:0007669"/>
    <property type="project" value="TreeGrafter"/>
</dbReference>
<protein>
    <recommendedName>
        <fullName evidence="1">assimilatory sulfite reductase (NADPH)</fullName>
        <ecNumber evidence="1">1.8.1.2</ecNumber>
    </recommendedName>
</protein>
<feature type="compositionally biased region" description="Low complexity" evidence="13">
    <location>
        <begin position="225"/>
        <end position="234"/>
    </location>
</feature>
<dbReference type="InterPro" id="IPR023173">
    <property type="entry name" value="NADPH_Cyt_P450_Rdtase_alpha"/>
</dbReference>
<dbReference type="SUPFAM" id="SSF52343">
    <property type="entry name" value="Ferredoxin reductase-like, C-terminal NADP-linked domain"/>
    <property type="match status" value="1"/>
</dbReference>
<dbReference type="CDD" id="cd06199">
    <property type="entry name" value="SiR"/>
    <property type="match status" value="1"/>
</dbReference>
<evidence type="ECO:0000259" key="15">
    <source>
        <dbReference type="PROSITE" id="PS51384"/>
    </source>
</evidence>
<keyword evidence="9" id="KW-0560">Oxidoreductase</keyword>
<organism evidence="16 17">
    <name type="scientific">Gordonia soli NBRC 108243</name>
    <dbReference type="NCBI Taxonomy" id="1223545"/>
    <lineage>
        <taxon>Bacteria</taxon>
        <taxon>Bacillati</taxon>
        <taxon>Actinomycetota</taxon>
        <taxon>Actinomycetes</taxon>
        <taxon>Mycobacteriales</taxon>
        <taxon>Gordoniaceae</taxon>
        <taxon>Gordonia</taxon>
    </lineage>
</organism>